<proteinExistence type="predicted"/>
<gene>
    <name evidence="1" type="ORF">BT96DRAFT_310249</name>
</gene>
<dbReference type="EMBL" id="ML769626">
    <property type="protein sequence ID" value="KAE9391371.1"/>
    <property type="molecule type" value="Genomic_DNA"/>
</dbReference>
<evidence type="ECO:0000313" key="2">
    <source>
        <dbReference type="Proteomes" id="UP000799118"/>
    </source>
</evidence>
<organism evidence="1 2">
    <name type="scientific">Gymnopus androsaceus JB14</name>
    <dbReference type="NCBI Taxonomy" id="1447944"/>
    <lineage>
        <taxon>Eukaryota</taxon>
        <taxon>Fungi</taxon>
        <taxon>Dikarya</taxon>
        <taxon>Basidiomycota</taxon>
        <taxon>Agaricomycotina</taxon>
        <taxon>Agaricomycetes</taxon>
        <taxon>Agaricomycetidae</taxon>
        <taxon>Agaricales</taxon>
        <taxon>Marasmiineae</taxon>
        <taxon>Omphalotaceae</taxon>
        <taxon>Gymnopus</taxon>
    </lineage>
</organism>
<protein>
    <recommendedName>
        <fullName evidence="3">F-box domain-containing protein</fullName>
    </recommendedName>
</protein>
<name>A0A6A4H007_9AGAR</name>
<dbReference type="OrthoDB" id="3110962at2759"/>
<reference evidence="1" key="1">
    <citation type="journal article" date="2019" name="Environ. Microbiol.">
        <title>Fungal ecological strategies reflected in gene transcription - a case study of two litter decomposers.</title>
        <authorList>
            <person name="Barbi F."/>
            <person name="Kohler A."/>
            <person name="Barry K."/>
            <person name="Baskaran P."/>
            <person name="Daum C."/>
            <person name="Fauchery L."/>
            <person name="Ihrmark K."/>
            <person name="Kuo A."/>
            <person name="LaButti K."/>
            <person name="Lipzen A."/>
            <person name="Morin E."/>
            <person name="Grigoriev I.V."/>
            <person name="Henrissat B."/>
            <person name="Lindahl B."/>
            <person name="Martin F."/>
        </authorList>
    </citation>
    <scope>NUCLEOTIDE SEQUENCE</scope>
    <source>
        <strain evidence="1">JB14</strain>
    </source>
</reference>
<accession>A0A6A4H007</accession>
<dbReference type="Proteomes" id="UP000799118">
    <property type="component" value="Unassembled WGS sequence"/>
</dbReference>
<evidence type="ECO:0000313" key="1">
    <source>
        <dbReference type="EMBL" id="KAE9391371.1"/>
    </source>
</evidence>
<sequence>MSDDSGFNALPNELYHLIGSYTFGTSTICALTRVSKCLYETFNPILYKKIDTSALSTVASTESARLPLTGPHPATFVRSMVFEFPFDCDNLMYITRTGFDLKDETRKRLNAIAPSELAIFQKLATSAVSNVISYAPHAAVEALEYRCTHSSLADTFQNIDFSVFSSLKSLIIACPFPIKNLQQSLAIIETLCGPSLTHFGLALEDDALDPSNLATILRQLQNSSPSLTWLGLYIPEEWPDSTTYTSTQPYEQT</sequence>
<dbReference type="AlphaFoldDB" id="A0A6A4H007"/>
<evidence type="ECO:0008006" key="3">
    <source>
        <dbReference type="Google" id="ProtNLM"/>
    </source>
</evidence>
<keyword evidence="2" id="KW-1185">Reference proteome</keyword>